<dbReference type="OrthoDB" id="9815825at2"/>
<dbReference type="EMBL" id="RDRB01000009">
    <property type="protein sequence ID" value="ROT98512.1"/>
    <property type="molecule type" value="Genomic_DNA"/>
</dbReference>
<dbReference type="PANTHER" id="PTHR43818:SF11">
    <property type="entry name" value="BCDNA.GH03377"/>
    <property type="match status" value="1"/>
</dbReference>
<organism evidence="4 5">
    <name type="scientific">Histidinibacterium lentulum</name>
    <dbReference type="NCBI Taxonomy" id="2480588"/>
    <lineage>
        <taxon>Bacteria</taxon>
        <taxon>Pseudomonadati</taxon>
        <taxon>Pseudomonadota</taxon>
        <taxon>Alphaproteobacteria</taxon>
        <taxon>Rhodobacterales</taxon>
        <taxon>Paracoccaceae</taxon>
        <taxon>Histidinibacterium</taxon>
    </lineage>
</organism>
<gene>
    <name evidence="4" type="ORF">EAT49_16350</name>
</gene>
<protein>
    <submittedName>
        <fullName evidence="4">Gfo/Idh/MocA family oxidoreductase</fullName>
    </submittedName>
</protein>
<dbReference type="InterPro" id="IPR055170">
    <property type="entry name" value="GFO_IDH_MocA-like_dom"/>
</dbReference>
<dbReference type="PANTHER" id="PTHR43818">
    <property type="entry name" value="BCDNA.GH03377"/>
    <property type="match status" value="1"/>
</dbReference>
<reference evidence="4 5" key="1">
    <citation type="submission" date="2018-10" db="EMBL/GenBank/DDBJ databases">
        <title>Histidinibacterium lentulum gen. nov., sp. nov., a marine bacterium from the culture broth of Picochlorum sp. 122.</title>
        <authorList>
            <person name="Wang G."/>
        </authorList>
    </citation>
    <scope>NUCLEOTIDE SEQUENCE [LARGE SCALE GENOMIC DNA]</scope>
    <source>
        <strain evidence="4 5">B17</strain>
    </source>
</reference>
<proteinExistence type="predicted"/>
<feature type="domain" description="Gfo/Idh/MocA-like oxidoreductase N-terminal" evidence="2">
    <location>
        <begin position="1"/>
        <end position="118"/>
    </location>
</feature>
<dbReference type="Gene3D" id="3.40.50.720">
    <property type="entry name" value="NAD(P)-binding Rossmann-like Domain"/>
    <property type="match status" value="1"/>
</dbReference>
<evidence type="ECO:0000259" key="3">
    <source>
        <dbReference type="Pfam" id="PF22725"/>
    </source>
</evidence>
<dbReference type="SUPFAM" id="SSF51735">
    <property type="entry name" value="NAD(P)-binding Rossmann-fold domains"/>
    <property type="match status" value="1"/>
</dbReference>
<dbReference type="InterPro" id="IPR050463">
    <property type="entry name" value="Gfo/Idh/MocA_oxidrdct_glycsds"/>
</dbReference>
<evidence type="ECO:0000313" key="5">
    <source>
        <dbReference type="Proteomes" id="UP000268016"/>
    </source>
</evidence>
<sequence>MRVLLIGAGAIAHHHAAAARLIPAEAILAADPSAEARARFSAAYPEAGIFETPEAMLASAPAGRDDIVVVAVPPWLHAPMTLMAFEAGFHVLCEKPVARTLAELDGMLAAAETAGRRLGDCAIRFNGQPSMRRASALIGEGALGQLNLVRMIHRSVRGRPGIEYQPASRWFLDPDLAGGGVLVDWSVYDLAMLFDVLRPTEVRVDAAHLARIEGRDDPPDHPPRVESHVAAMLRLVLPDGATVPCLYERANGVNGPAHAELSVEGTTGGLSWQWLPPYDGDATRVTRFVDGGGKVEREVETLPMGEHPHFHHQPLLAMAAAVAGRPSNALAAADLRFNFAVIAAIQSVAADAAAATIRRA</sequence>
<comment type="caution">
    <text evidence="4">The sequence shown here is derived from an EMBL/GenBank/DDBJ whole genome shotgun (WGS) entry which is preliminary data.</text>
</comment>
<name>A0A3N2QTM1_9RHOB</name>
<dbReference type="GO" id="GO:0016491">
    <property type="term" value="F:oxidoreductase activity"/>
    <property type="evidence" value="ECO:0007669"/>
    <property type="project" value="UniProtKB-KW"/>
</dbReference>
<dbReference type="GO" id="GO:0000166">
    <property type="term" value="F:nucleotide binding"/>
    <property type="evidence" value="ECO:0007669"/>
    <property type="project" value="InterPro"/>
</dbReference>
<dbReference type="InterPro" id="IPR000683">
    <property type="entry name" value="Gfo/Idh/MocA-like_OxRdtase_N"/>
</dbReference>
<evidence type="ECO:0000313" key="4">
    <source>
        <dbReference type="EMBL" id="ROT98512.1"/>
    </source>
</evidence>
<dbReference type="InterPro" id="IPR036291">
    <property type="entry name" value="NAD(P)-bd_dom_sf"/>
</dbReference>
<dbReference type="Pfam" id="PF01408">
    <property type="entry name" value="GFO_IDH_MocA"/>
    <property type="match status" value="1"/>
</dbReference>
<dbReference type="Pfam" id="PF22725">
    <property type="entry name" value="GFO_IDH_MocA_C3"/>
    <property type="match status" value="1"/>
</dbReference>
<accession>A0A3N2QTM1</accession>
<keyword evidence="5" id="KW-1185">Reference proteome</keyword>
<dbReference type="Proteomes" id="UP000268016">
    <property type="component" value="Unassembled WGS sequence"/>
</dbReference>
<dbReference type="Gene3D" id="3.30.360.10">
    <property type="entry name" value="Dihydrodipicolinate Reductase, domain 2"/>
    <property type="match status" value="1"/>
</dbReference>
<dbReference type="AlphaFoldDB" id="A0A3N2QTM1"/>
<dbReference type="RefSeq" id="WP_123643379.1">
    <property type="nucleotide sequence ID" value="NZ_ML119089.1"/>
</dbReference>
<evidence type="ECO:0000256" key="1">
    <source>
        <dbReference type="ARBA" id="ARBA00023002"/>
    </source>
</evidence>
<keyword evidence="1" id="KW-0560">Oxidoreductase</keyword>
<feature type="domain" description="GFO/IDH/MocA-like oxidoreductase" evidence="3">
    <location>
        <begin position="132"/>
        <end position="270"/>
    </location>
</feature>
<evidence type="ECO:0000259" key="2">
    <source>
        <dbReference type="Pfam" id="PF01408"/>
    </source>
</evidence>
<dbReference type="SUPFAM" id="SSF55347">
    <property type="entry name" value="Glyceraldehyde-3-phosphate dehydrogenase-like, C-terminal domain"/>
    <property type="match status" value="1"/>
</dbReference>